<dbReference type="SUPFAM" id="SSF51338">
    <property type="entry name" value="Composite domain of metallo-dependent hydrolases"/>
    <property type="match status" value="1"/>
</dbReference>
<dbReference type="PANTHER" id="PTHR43135:SF3">
    <property type="entry name" value="ALPHA-D-RIBOSE 1-METHYLPHOSPHONATE 5-TRIPHOSPHATE DIPHOSPHATASE"/>
    <property type="match status" value="1"/>
</dbReference>
<dbReference type="NCBIfam" id="NF011987">
    <property type="entry name" value="PRK15446.2-3"/>
    <property type="match status" value="1"/>
</dbReference>
<dbReference type="OrthoDB" id="9785413at2"/>
<evidence type="ECO:0000259" key="1">
    <source>
        <dbReference type="Pfam" id="PF07969"/>
    </source>
</evidence>
<proteinExistence type="predicted"/>
<dbReference type="AlphaFoldDB" id="A0A2N3Q1C9"/>
<dbReference type="InterPro" id="IPR013108">
    <property type="entry name" value="Amidohydro_3"/>
</dbReference>
<dbReference type="Gene3D" id="2.30.40.10">
    <property type="entry name" value="Urease, subunit C, domain 1"/>
    <property type="match status" value="2"/>
</dbReference>
<evidence type="ECO:0000313" key="2">
    <source>
        <dbReference type="EMBL" id="PKU26401.1"/>
    </source>
</evidence>
<dbReference type="InterPro" id="IPR051781">
    <property type="entry name" value="Metallo-dep_Hydrolase"/>
</dbReference>
<dbReference type="NCBIfam" id="NF011990">
    <property type="entry name" value="PRK15446.2-6"/>
    <property type="match status" value="1"/>
</dbReference>
<dbReference type="NCBIfam" id="NF011984">
    <property type="entry name" value="PRK15446.1-5"/>
    <property type="match status" value="1"/>
</dbReference>
<gene>
    <name evidence="2" type="ORF">CWS72_00685</name>
</gene>
<dbReference type="SUPFAM" id="SSF51556">
    <property type="entry name" value="Metallo-dependent hydrolases"/>
    <property type="match status" value="1"/>
</dbReference>
<dbReference type="PIRSF" id="PIRSF038971">
    <property type="entry name" value="PhnM"/>
    <property type="match status" value="1"/>
</dbReference>
<protein>
    <submittedName>
        <fullName evidence="2">Alpha-D-ribose 1-methylphosphonate 5-triphosphate diphosphatase</fullName>
    </submittedName>
</protein>
<feature type="domain" description="Amidohydrolase 3" evidence="1">
    <location>
        <begin position="169"/>
        <end position="375"/>
    </location>
</feature>
<reference evidence="3" key="1">
    <citation type="submission" date="2017-12" db="EMBL/GenBank/DDBJ databases">
        <title>Draft genome sequence of Telmatospirillum siberiense 26-4b1T, an acidotolerant peatland alphaproteobacterium potentially involved in sulfur cycling.</title>
        <authorList>
            <person name="Hausmann B."/>
            <person name="Pjevac P."/>
            <person name="Schreck K."/>
            <person name="Herbold C.W."/>
            <person name="Daims H."/>
            <person name="Wagner M."/>
            <person name="Pester M."/>
            <person name="Loy A."/>
        </authorList>
    </citation>
    <scope>NUCLEOTIDE SEQUENCE [LARGE SCALE GENOMIC DNA]</scope>
    <source>
        <strain evidence="3">26-4b1</strain>
    </source>
</reference>
<dbReference type="EMBL" id="PIUM01000001">
    <property type="protein sequence ID" value="PKU26401.1"/>
    <property type="molecule type" value="Genomic_DNA"/>
</dbReference>
<dbReference type="Proteomes" id="UP000233293">
    <property type="component" value="Unassembled WGS sequence"/>
</dbReference>
<dbReference type="GO" id="GO:0019700">
    <property type="term" value="P:organic phosphonate catabolic process"/>
    <property type="evidence" value="ECO:0007669"/>
    <property type="project" value="InterPro"/>
</dbReference>
<sequence length="382" mass="41629">MDFCIEGARVLLPDGALTPVSVAVSGGRIAEIGGSSGSRVLDASGLLLLPGIIDLHGDAFERQLMPRPQVHFPADIALIDTDRQLVANGVTTALHGLTWSWEPGLRGREAAVGFLDTLERLRPVLACDSHVHLRYEVFNIGAADEIEQWLVRGRIHLLAFNDHLPMFKRRVAQPSKLAQYAERAHLGLTAFTDLLNTVSEREAEVAPTNRRLAETARRHGVALASHDDPTPEARRHFHDLGCGLCEFPLNRETAEEGRRQGDSVIMGSPNVVRGRSHLDGGMRAAEMAAAGLLDVLTSDYYYPALPQAPFRLARDGMLPFAQAWRLVSTNPARVAGFVDRGEIAPGQRADFALIDDADPELPRVIATVVGGELVHATKDLLR</sequence>
<dbReference type="GO" id="GO:0016810">
    <property type="term" value="F:hydrolase activity, acting on carbon-nitrogen (but not peptide) bonds"/>
    <property type="evidence" value="ECO:0007669"/>
    <property type="project" value="InterPro"/>
</dbReference>
<organism evidence="2 3">
    <name type="scientific">Telmatospirillum siberiense</name>
    <dbReference type="NCBI Taxonomy" id="382514"/>
    <lineage>
        <taxon>Bacteria</taxon>
        <taxon>Pseudomonadati</taxon>
        <taxon>Pseudomonadota</taxon>
        <taxon>Alphaproteobacteria</taxon>
        <taxon>Rhodospirillales</taxon>
        <taxon>Rhodospirillaceae</taxon>
        <taxon>Telmatospirillum</taxon>
    </lineage>
</organism>
<dbReference type="RefSeq" id="WP_101248631.1">
    <property type="nucleotide sequence ID" value="NZ_PIUM01000001.1"/>
</dbReference>
<name>A0A2N3Q1C9_9PROT</name>
<dbReference type="InterPro" id="IPR011059">
    <property type="entry name" value="Metal-dep_hydrolase_composite"/>
</dbReference>
<dbReference type="InterPro" id="IPR012696">
    <property type="entry name" value="PhnM"/>
</dbReference>
<dbReference type="Gene3D" id="3.20.20.140">
    <property type="entry name" value="Metal-dependent hydrolases"/>
    <property type="match status" value="1"/>
</dbReference>
<dbReference type="Pfam" id="PF07969">
    <property type="entry name" value="Amidohydro_3"/>
    <property type="match status" value="1"/>
</dbReference>
<comment type="caution">
    <text evidence="2">The sequence shown here is derived from an EMBL/GenBank/DDBJ whole genome shotgun (WGS) entry which is preliminary data.</text>
</comment>
<dbReference type="PANTHER" id="PTHR43135">
    <property type="entry name" value="ALPHA-D-RIBOSE 1-METHYLPHOSPHONATE 5-TRIPHOSPHATE DIPHOSPHATASE"/>
    <property type="match status" value="1"/>
</dbReference>
<evidence type="ECO:0000313" key="3">
    <source>
        <dbReference type="Proteomes" id="UP000233293"/>
    </source>
</evidence>
<keyword evidence="3" id="KW-1185">Reference proteome</keyword>
<dbReference type="InterPro" id="IPR032466">
    <property type="entry name" value="Metal_Hydrolase"/>
</dbReference>
<accession>A0A2N3Q1C9</accession>